<dbReference type="RefSeq" id="WP_377180788.1">
    <property type="nucleotide sequence ID" value="NZ_JBHUOG010000001.1"/>
</dbReference>
<keyword evidence="1" id="KW-0472">Membrane</keyword>
<evidence type="ECO:0000256" key="1">
    <source>
        <dbReference type="SAM" id="Phobius"/>
    </source>
</evidence>
<accession>A0ABW5VMM7</accession>
<evidence type="ECO:0000313" key="2">
    <source>
        <dbReference type="EMBL" id="MFD2792948.1"/>
    </source>
</evidence>
<gene>
    <name evidence="2" type="ORF">ACFS27_05225</name>
</gene>
<dbReference type="EMBL" id="JBHUOG010000001">
    <property type="protein sequence ID" value="MFD2792948.1"/>
    <property type="molecule type" value="Genomic_DNA"/>
</dbReference>
<name>A0ABW5VMM7_9MICO</name>
<evidence type="ECO:0000313" key="3">
    <source>
        <dbReference type="Proteomes" id="UP001597479"/>
    </source>
</evidence>
<dbReference type="Proteomes" id="UP001597479">
    <property type="component" value="Unassembled WGS sequence"/>
</dbReference>
<feature type="transmembrane region" description="Helical" evidence="1">
    <location>
        <begin position="37"/>
        <end position="60"/>
    </location>
</feature>
<keyword evidence="3" id="KW-1185">Reference proteome</keyword>
<keyword evidence="1" id="KW-1133">Transmembrane helix</keyword>
<feature type="transmembrane region" description="Helical" evidence="1">
    <location>
        <begin position="66"/>
        <end position="85"/>
    </location>
</feature>
<reference evidence="3" key="1">
    <citation type="journal article" date="2019" name="Int. J. Syst. Evol. Microbiol.">
        <title>The Global Catalogue of Microorganisms (GCM) 10K type strain sequencing project: providing services to taxonomists for standard genome sequencing and annotation.</title>
        <authorList>
            <consortium name="The Broad Institute Genomics Platform"/>
            <consortium name="The Broad Institute Genome Sequencing Center for Infectious Disease"/>
            <person name="Wu L."/>
            <person name="Ma J."/>
        </authorList>
    </citation>
    <scope>NUCLEOTIDE SEQUENCE [LARGE SCALE GENOMIC DNA]</scope>
    <source>
        <strain evidence="3">CCM 7044</strain>
    </source>
</reference>
<keyword evidence="1" id="KW-0812">Transmembrane</keyword>
<proteinExistence type="predicted"/>
<sequence length="209" mass="23037">MFVIDPELRGRHLEAVHEQIAAVQQARRSALRVQDGWIGFAFFAVVIGLSFVGQSLFAPITDGQRWYGPIIGTALAGLGVGAWRLGSRAGERATAVLGPFREATPTVRRIVLDDDGNDVDTPDTPYDVITFLDAASRDTSAHAQREALNLLWSYAGLAWAIDREVRERTERGDDDGDVEAVDPGRIDDMFEQLNEIEQRLDARVAEVFG</sequence>
<comment type="caution">
    <text evidence="2">The sequence shown here is derived from an EMBL/GenBank/DDBJ whole genome shotgun (WGS) entry which is preliminary data.</text>
</comment>
<protein>
    <submittedName>
        <fullName evidence="2">Uncharacterized protein</fullName>
    </submittedName>
</protein>
<organism evidence="2 3">
    <name type="scientific">Promicromonospora vindobonensis</name>
    <dbReference type="NCBI Taxonomy" id="195748"/>
    <lineage>
        <taxon>Bacteria</taxon>
        <taxon>Bacillati</taxon>
        <taxon>Actinomycetota</taxon>
        <taxon>Actinomycetes</taxon>
        <taxon>Micrococcales</taxon>
        <taxon>Promicromonosporaceae</taxon>
        <taxon>Promicromonospora</taxon>
    </lineage>
</organism>